<accession>A0A7C3V674</accession>
<sequence length="94" mass="10340">MKVDANLTLVKGQDTACSGSRKTSRAARQGASPGFEFLITQENQKARLLDPSSLHAARSLLLEVTWRLSSSPRETLAEVHQLESPCLIRLPKPK</sequence>
<organism evidence="1">
    <name type="scientific">Desulfobacca acetoxidans</name>
    <dbReference type="NCBI Taxonomy" id="60893"/>
    <lineage>
        <taxon>Bacteria</taxon>
        <taxon>Pseudomonadati</taxon>
        <taxon>Thermodesulfobacteriota</taxon>
        <taxon>Desulfobaccia</taxon>
        <taxon>Desulfobaccales</taxon>
        <taxon>Desulfobaccaceae</taxon>
        <taxon>Desulfobacca</taxon>
    </lineage>
</organism>
<name>A0A7C3V674_9BACT</name>
<gene>
    <name evidence="1" type="ORF">ENW96_10890</name>
</gene>
<dbReference type="AlphaFoldDB" id="A0A7C3V674"/>
<protein>
    <submittedName>
        <fullName evidence="1">Uncharacterized protein</fullName>
    </submittedName>
</protein>
<reference evidence="1" key="1">
    <citation type="journal article" date="2020" name="mSystems">
        <title>Genome- and Community-Level Interaction Insights into Carbon Utilization and Element Cycling Functions of Hydrothermarchaeota in Hydrothermal Sediment.</title>
        <authorList>
            <person name="Zhou Z."/>
            <person name="Liu Y."/>
            <person name="Xu W."/>
            <person name="Pan J."/>
            <person name="Luo Z.H."/>
            <person name="Li M."/>
        </authorList>
    </citation>
    <scope>NUCLEOTIDE SEQUENCE [LARGE SCALE GENOMIC DNA]</scope>
    <source>
        <strain evidence="1">SpSt-897</strain>
    </source>
</reference>
<proteinExistence type="predicted"/>
<dbReference type="EMBL" id="DTMF01000265">
    <property type="protein sequence ID" value="HGF34875.1"/>
    <property type="molecule type" value="Genomic_DNA"/>
</dbReference>
<evidence type="ECO:0000313" key="1">
    <source>
        <dbReference type="EMBL" id="HGF34875.1"/>
    </source>
</evidence>
<comment type="caution">
    <text evidence="1">The sequence shown here is derived from an EMBL/GenBank/DDBJ whole genome shotgun (WGS) entry which is preliminary data.</text>
</comment>